<dbReference type="InterPro" id="IPR042095">
    <property type="entry name" value="SUMF_sf"/>
</dbReference>
<organism evidence="2 3">
    <name type="scientific">Photorhabdus khanii</name>
    <dbReference type="NCBI Taxonomy" id="1004150"/>
    <lineage>
        <taxon>Bacteria</taxon>
        <taxon>Pseudomonadati</taxon>
        <taxon>Pseudomonadota</taxon>
        <taxon>Gammaproteobacteria</taxon>
        <taxon>Enterobacterales</taxon>
        <taxon>Morganellaceae</taxon>
        <taxon>Photorhabdus</taxon>
    </lineage>
</organism>
<evidence type="ECO:0000313" key="3">
    <source>
        <dbReference type="Proteomes" id="UP000481739"/>
    </source>
</evidence>
<evidence type="ECO:0000259" key="1">
    <source>
        <dbReference type="Pfam" id="PF03781"/>
    </source>
</evidence>
<dbReference type="EMBL" id="WHZZ01000001">
    <property type="protein sequence ID" value="MQL47180.1"/>
    <property type="molecule type" value="Genomic_DNA"/>
</dbReference>
<dbReference type="Proteomes" id="UP000481739">
    <property type="component" value="Unassembled WGS sequence"/>
</dbReference>
<dbReference type="Pfam" id="PF03781">
    <property type="entry name" value="FGE-sulfatase"/>
    <property type="match status" value="1"/>
</dbReference>
<dbReference type="PANTHER" id="PTHR23150:SF19">
    <property type="entry name" value="FORMYLGLYCINE-GENERATING ENZYME"/>
    <property type="match status" value="1"/>
</dbReference>
<dbReference type="InterPro" id="IPR051043">
    <property type="entry name" value="Sulfatase_Mod_Factor_Kinase"/>
</dbReference>
<dbReference type="GO" id="GO:0120147">
    <property type="term" value="F:formylglycine-generating oxidase activity"/>
    <property type="evidence" value="ECO:0007669"/>
    <property type="project" value="TreeGrafter"/>
</dbReference>
<feature type="domain" description="Sulfatase-modifying factor enzyme-like" evidence="1">
    <location>
        <begin position="31"/>
        <end position="270"/>
    </location>
</feature>
<accession>A0A7C9KC91</accession>
<dbReference type="InterPro" id="IPR016187">
    <property type="entry name" value="CTDL_fold"/>
</dbReference>
<dbReference type="InterPro" id="IPR005532">
    <property type="entry name" value="SUMF_dom"/>
</dbReference>
<protein>
    <submittedName>
        <fullName evidence="2">SUMF1/EgtB/PvdO family nonheme iron enzyme</fullName>
    </submittedName>
</protein>
<evidence type="ECO:0000313" key="2">
    <source>
        <dbReference type="EMBL" id="MQL47180.1"/>
    </source>
</evidence>
<comment type="caution">
    <text evidence="2">The sequence shown here is derived from an EMBL/GenBank/DDBJ whole genome shotgun (WGS) entry which is preliminary data.</text>
</comment>
<gene>
    <name evidence="2" type="ORF">GEA64_03860</name>
</gene>
<name>A0A7C9KC91_9GAMM</name>
<proteinExistence type="predicted"/>
<dbReference type="Gene3D" id="3.90.1580.10">
    <property type="entry name" value="paralog of FGE (formylglycine-generating enzyme)"/>
    <property type="match status" value="1"/>
</dbReference>
<dbReference type="AlphaFoldDB" id="A0A7C9KC91"/>
<dbReference type="SUPFAM" id="SSF56436">
    <property type="entry name" value="C-type lectin-like"/>
    <property type="match status" value="1"/>
</dbReference>
<dbReference type="PANTHER" id="PTHR23150">
    <property type="entry name" value="SULFATASE MODIFYING FACTOR 1, 2"/>
    <property type="match status" value="1"/>
</dbReference>
<reference evidence="2 3" key="1">
    <citation type="journal article" date="2019" name="Nature">
        <title>A new antibiotic selectively kills Gram-negative pathogens.</title>
        <authorList>
            <person name="Imai Y."/>
            <person name="Meyer K.J."/>
            <person name="Iinishi A."/>
            <person name="Favre-Godal Q."/>
            <person name="Green R."/>
            <person name="Manuse S."/>
            <person name="Caboni M."/>
            <person name="Mori M."/>
            <person name="Niles S."/>
            <person name="Ghiglieri M."/>
            <person name="Honrao C."/>
            <person name="Ma X."/>
            <person name="Guo J.J."/>
            <person name="Makriyannis A."/>
            <person name="Linares-Otoya L."/>
            <person name="Boehringer N."/>
            <person name="Wuisan Z.G."/>
            <person name="Kaur H."/>
            <person name="Wu R."/>
            <person name="Mateus A."/>
            <person name="Typas A."/>
            <person name="Savitski M.M."/>
            <person name="Espinoza J.L."/>
            <person name="O'Rourke A."/>
            <person name="Nelson K.E."/>
            <person name="Hiller S."/>
            <person name="Noinaj N."/>
            <person name="Schaeberle T.F."/>
            <person name="D'Onofrio A."/>
            <person name="Lewis K."/>
        </authorList>
    </citation>
    <scope>NUCLEOTIDE SEQUENCE [LARGE SCALE GENOMIC DNA]</scope>
    <source>
        <strain evidence="2 3">HGB 1456</strain>
    </source>
</reference>
<sequence>MAGLALLTLAGCKDEKKIQAEQQALVKEALAEMVPVAGGSFMMGDFGPRVGKHLPYSPDQDNKPEHKVTLDSFKIAKYKVTWRQFNRYLSILGLPKTATYNYLKGATDVVHFVLSTGDNYPASVDWQNAKGYCLWLGKMSGQRVDLPTEAQWEYAARSRGQLLIFASNNNEYRYKENFASRASPVGSYLPNPLGLYDMMGNGTDWVNDWYAADYYQHPPESNPQGPEKGNEKVMRGMSGGDGAFSTTVTRDKDWLENGKRNPPGYGFRCVINPQEVKNLTLDLKTIRDSKEARVELIEKINASQGDVLKSVSLETKGEVIAVLIDTNLWDGVANPVKHDAQKCGKGTILDARKRAVLAALKWVQSKRDYEDVMQHMEIVPTIDRQVSWPTNEAKVIAFLSQGEAPKNYGRSDNFIPFAAKVTIQPSHYVENLRGIYRSLPAVQANINEPLKPVNVALLSSCTQVTVEQHGWQKVNVVAH</sequence>